<dbReference type="Pfam" id="PF22942">
    <property type="entry name" value="DUF7025"/>
    <property type="match status" value="1"/>
</dbReference>
<dbReference type="GO" id="GO:0016887">
    <property type="term" value="F:ATP hydrolysis activity"/>
    <property type="evidence" value="ECO:0007669"/>
    <property type="project" value="InterPro"/>
</dbReference>
<dbReference type="InterPro" id="IPR027417">
    <property type="entry name" value="P-loop_NTPase"/>
</dbReference>
<evidence type="ECO:0000256" key="1">
    <source>
        <dbReference type="SAM" id="MobiDB-lite"/>
    </source>
</evidence>
<dbReference type="InterPro" id="IPR003959">
    <property type="entry name" value="ATPase_AAA_core"/>
</dbReference>
<dbReference type="EMBL" id="FJOG01000019">
    <property type="protein sequence ID" value="CZR61960.1"/>
    <property type="molecule type" value="Genomic_DNA"/>
</dbReference>
<feature type="region of interest" description="Disordered" evidence="1">
    <location>
        <begin position="1"/>
        <end position="126"/>
    </location>
</feature>
<dbReference type="STRING" id="576137.A0A1L7XAA2"/>
<keyword evidence="4" id="KW-1185">Reference proteome</keyword>
<dbReference type="InterPro" id="IPR054289">
    <property type="entry name" value="DUF7025"/>
</dbReference>
<sequence length="604" mass="68380">MSDPDYPWRRDPQLQEDSGTEPEETANLDKSDDGIEALITGESLTSKNDRDQTEDNVANANPGDGDFELVVHDQEENGDDDTEIDKGDESEQRDEDADEKEKETEEKDEKSDDEDDNEHQIPQRGMSYTIKMVYEDPEICKRHTNWLDEPPIEHDAPIEWAPETLRHAILLQYRKAHRGRTDMSLSTVIIRSPILKQILEDLDIDSFPNTEEGLEISAPFYGLVYAYDDLKKIAEEKRETIRWTDALLLRRMLEKELAMSVDYFQAKTWICTKVDGDDTLVWLEEKGEYYSVYGASSFTIKGAFVDWDGIKFGRVKRILATYEYKGEKSITSLLAFPVEYYEHYSEEELEIVKEMLEDDECLLACSLVLPYFHVDSVSDITWDEREFESLRLPGDYKELIFSFVESQVATKGGTFDDIIAGKGSLATLAMYEELANPTQGRGMIMLLTGPVGVGKTLTAEAVAENLKAPLYSISAGQIGTDVHSVEEHLSRFLELATKWNAILLLDEARIFLEKRSADNLERNGLVANFIGIANKSVGKEGDDAHEESGISDKDLEYLASKEMNGRQIKNILKSAQLLASRSGKQLALSHIETVLRVSNEGETW</sequence>
<evidence type="ECO:0000313" key="4">
    <source>
        <dbReference type="Proteomes" id="UP000184330"/>
    </source>
</evidence>
<dbReference type="Proteomes" id="UP000184330">
    <property type="component" value="Unassembled WGS sequence"/>
</dbReference>
<evidence type="ECO:0000313" key="3">
    <source>
        <dbReference type="EMBL" id="CZR61960.1"/>
    </source>
</evidence>
<feature type="domain" description="AAA+ ATPase" evidence="2">
    <location>
        <begin position="441"/>
        <end position="561"/>
    </location>
</feature>
<organism evidence="3 4">
    <name type="scientific">Phialocephala subalpina</name>
    <dbReference type="NCBI Taxonomy" id="576137"/>
    <lineage>
        <taxon>Eukaryota</taxon>
        <taxon>Fungi</taxon>
        <taxon>Dikarya</taxon>
        <taxon>Ascomycota</taxon>
        <taxon>Pezizomycotina</taxon>
        <taxon>Leotiomycetes</taxon>
        <taxon>Helotiales</taxon>
        <taxon>Mollisiaceae</taxon>
        <taxon>Phialocephala</taxon>
        <taxon>Phialocephala fortinii species complex</taxon>
    </lineage>
</organism>
<evidence type="ECO:0000259" key="2">
    <source>
        <dbReference type="SMART" id="SM00382"/>
    </source>
</evidence>
<dbReference type="OrthoDB" id="10042665at2759"/>
<dbReference type="Gene3D" id="3.40.50.300">
    <property type="entry name" value="P-loop containing nucleotide triphosphate hydrolases"/>
    <property type="match status" value="1"/>
</dbReference>
<dbReference type="PANTHER" id="PTHR46411:SF3">
    <property type="entry name" value="AAA+ ATPASE DOMAIN-CONTAINING PROTEIN"/>
    <property type="match status" value="1"/>
</dbReference>
<dbReference type="SMART" id="SM00382">
    <property type="entry name" value="AAA"/>
    <property type="match status" value="1"/>
</dbReference>
<feature type="compositionally biased region" description="Basic and acidic residues" evidence="1">
    <location>
        <begin position="99"/>
        <end position="110"/>
    </location>
</feature>
<name>A0A1L7XAA2_9HELO</name>
<dbReference type="InterPro" id="IPR003593">
    <property type="entry name" value="AAA+_ATPase"/>
</dbReference>
<dbReference type="PANTHER" id="PTHR46411">
    <property type="entry name" value="FAMILY ATPASE, PUTATIVE-RELATED"/>
    <property type="match status" value="1"/>
</dbReference>
<proteinExistence type="predicted"/>
<dbReference type="GO" id="GO:0005524">
    <property type="term" value="F:ATP binding"/>
    <property type="evidence" value="ECO:0007669"/>
    <property type="project" value="InterPro"/>
</dbReference>
<accession>A0A1L7XAA2</accession>
<reference evidence="3 4" key="1">
    <citation type="submission" date="2016-03" db="EMBL/GenBank/DDBJ databases">
        <authorList>
            <person name="Ploux O."/>
        </authorList>
    </citation>
    <scope>NUCLEOTIDE SEQUENCE [LARGE SCALE GENOMIC DNA]</scope>
    <source>
        <strain evidence="3 4">UAMH 11012</strain>
    </source>
</reference>
<dbReference type="Pfam" id="PF00004">
    <property type="entry name" value="AAA"/>
    <property type="match status" value="1"/>
</dbReference>
<dbReference type="AlphaFoldDB" id="A0A1L7XAA2"/>
<gene>
    <name evidence="3" type="ORF">PAC_11857</name>
</gene>
<dbReference type="SUPFAM" id="SSF52540">
    <property type="entry name" value="P-loop containing nucleoside triphosphate hydrolases"/>
    <property type="match status" value="2"/>
</dbReference>
<feature type="compositionally biased region" description="Basic and acidic residues" evidence="1">
    <location>
        <begin position="1"/>
        <end position="13"/>
    </location>
</feature>
<protein>
    <recommendedName>
        <fullName evidence="2">AAA+ ATPase domain-containing protein</fullName>
    </recommendedName>
</protein>